<dbReference type="PANTHER" id="PTHR45436">
    <property type="entry name" value="SENSOR HISTIDINE KINASE YKOH"/>
    <property type="match status" value="1"/>
</dbReference>
<accession>A0A0F3K2K6</accession>
<gene>
    <name evidence="8" type="ORF">VI08_19625</name>
</gene>
<evidence type="ECO:0000256" key="3">
    <source>
        <dbReference type="ARBA" id="ARBA00022553"/>
    </source>
</evidence>
<evidence type="ECO:0000256" key="2">
    <source>
        <dbReference type="ARBA" id="ARBA00012438"/>
    </source>
</evidence>
<keyword evidence="3" id="KW-0597">Phosphoprotein</keyword>
<reference evidence="8 9" key="1">
    <citation type="submission" date="2015-03" db="EMBL/GenBank/DDBJ databases">
        <title>Draft genome sequence of Luteibacter yeojuensis strain SU11.</title>
        <authorList>
            <person name="Sulaiman J."/>
            <person name="Priya K."/>
            <person name="Chan K.-G."/>
        </authorList>
    </citation>
    <scope>NUCLEOTIDE SEQUENCE [LARGE SCALE GENOMIC DNA]</scope>
    <source>
        <strain evidence="8 9">SU11</strain>
    </source>
</reference>
<dbReference type="CDD" id="cd00082">
    <property type="entry name" value="HisKA"/>
    <property type="match status" value="1"/>
</dbReference>
<evidence type="ECO:0000256" key="5">
    <source>
        <dbReference type="ARBA" id="ARBA00022777"/>
    </source>
</evidence>
<dbReference type="SMART" id="SM00388">
    <property type="entry name" value="HisKA"/>
    <property type="match status" value="1"/>
</dbReference>
<evidence type="ECO:0000313" key="8">
    <source>
        <dbReference type="EMBL" id="KJV25433.1"/>
    </source>
</evidence>
<dbReference type="Gene3D" id="1.10.287.130">
    <property type="match status" value="1"/>
</dbReference>
<organism evidence="8 9">
    <name type="scientific">Luteibacter yeojuensis</name>
    <dbReference type="NCBI Taxonomy" id="345309"/>
    <lineage>
        <taxon>Bacteria</taxon>
        <taxon>Pseudomonadati</taxon>
        <taxon>Pseudomonadota</taxon>
        <taxon>Gammaproteobacteria</taxon>
        <taxon>Lysobacterales</taxon>
        <taxon>Rhodanobacteraceae</taxon>
        <taxon>Luteibacter</taxon>
    </lineage>
</organism>
<comment type="catalytic activity">
    <reaction evidence="1">
        <text>ATP + protein L-histidine = ADP + protein N-phospho-L-histidine.</text>
        <dbReference type="EC" id="2.7.13.3"/>
    </reaction>
</comment>
<dbReference type="SUPFAM" id="SSF55874">
    <property type="entry name" value="ATPase domain of HSP90 chaperone/DNA topoisomerase II/histidine kinase"/>
    <property type="match status" value="1"/>
</dbReference>
<comment type="caution">
    <text evidence="8">The sequence shown here is derived from an EMBL/GenBank/DDBJ whole genome shotgun (WGS) entry which is preliminary data.</text>
</comment>
<sequence>MEGRSSQGTRQRWRGSFRARIAMVFGLQTLVVVIASVMAAYNVAPIGAVLAIMLCSGGLSWLAVSRAWLPIAALARLLSGWDPDHPDMEGLEVERGKGGDNDVVALVRGLHGLASRVEGFGERERNFTRDASHELRSPLTVIKMSSDMLADEADLSEFGHRSLERIRRSTRELESLVEAFLILSRESDQGLAEEDFIVNKVLRQEVDYARELIAGRPVELILDEPSAFALHASPRVFAVLCGQLIRHALQQTDQGTIVVTVMPGSVSVINPAVDAPDPGSRRHASVDRHGFDLAIARRLSDRFQWPLELRALPGASRVASVRFPNPQPVEA</sequence>
<keyword evidence="6" id="KW-0812">Transmembrane</keyword>
<protein>
    <recommendedName>
        <fullName evidence="2">histidine kinase</fullName>
        <ecNumber evidence="2">2.7.13.3</ecNumber>
    </recommendedName>
</protein>
<dbReference type="InterPro" id="IPR050428">
    <property type="entry name" value="TCS_sensor_his_kinase"/>
</dbReference>
<evidence type="ECO:0000313" key="9">
    <source>
        <dbReference type="Proteomes" id="UP000033651"/>
    </source>
</evidence>
<dbReference type="InterPro" id="IPR036097">
    <property type="entry name" value="HisK_dim/P_sf"/>
</dbReference>
<keyword evidence="4" id="KW-0808">Transferase</keyword>
<dbReference type="PATRIC" id="fig|345309.4.peg.3919"/>
<keyword evidence="6" id="KW-1133">Transmembrane helix</keyword>
<feature type="transmembrane region" description="Helical" evidence="6">
    <location>
        <begin position="21"/>
        <end position="41"/>
    </location>
</feature>
<keyword evidence="6" id="KW-0472">Membrane</keyword>
<dbReference type="AlphaFoldDB" id="A0A0F3K2K6"/>
<dbReference type="PROSITE" id="PS50109">
    <property type="entry name" value="HIS_KIN"/>
    <property type="match status" value="1"/>
</dbReference>
<dbReference type="SUPFAM" id="SSF47384">
    <property type="entry name" value="Homodimeric domain of signal transducing histidine kinase"/>
    <property type="match status" value="1"/>
</dbReference>
<evidence type="ECO:0000256" key="6">
    <source>
        <dbReference type="SAM" id="Phobius"/>
    </source>
</evidence>
<dbReference type="OrthoDB" id="9121563at2"/>
<dbReference type="InterPro" id="IPR003661">
    <property type="entry name" value="HisK_dim/P_dom"/>
</dbReference>
<keyword evidence="5 8" id="KW-0418">Kinase</keyword>
<dbReference type="EC" id="2.7.13.3" evidence="2"/>
<dbReference type="Pfam" id="PF00512">
    <property type="entry name" value="HisKA"/>
    <property type="match status" value="1"/>
</dbReference>
<dbReference type="GO" id="GO:0005886">
    <property type="term" value="C:plasma membrane"/>
    <property type="evidence" value="ECO:0007669"/>
    <property type="project" value="TreeGrafter"/>
</dbReference>
<evidence type="ECO:0000259" key="7">
    <source>
        <dbReference type="PROSITE" id="PS50109"/>
    </source>
</evidence>
<dbReference type="InterPro" id="IPR005467">
    <property type="entry name" value="His_kinase_dom"/>
</dbReference>
<feature type="domain" description="Histidine kinase" evidence="7">
    <location>
        <begin position="130"/>
        <end position="327"/>
    </location>
</feature>
<evidence type="ECO:0000256" key="1">
    <source>
        <dbReference type="ARBA" id="ARBA00000085"/>
    </source>
</evidence>
<proteinExistence type="predicted"/>
<dbReference type="GO" id="GO:0000155">
    <property type="term" value="F:phosphorelay sensor kinase activity"/>
    <property type="evidence" value="ECO:0007669"/>
    <property type="project" value="InterPro"/>
</dbReference>
<evidence type="ECO:0000256" key="4">
    <source>
        <dbReference type="ARBA" id="ARBA00022679"/>
    </source>
</evidence>
<keyword evidence="9" id="KW-1185">Reference proteome</keyword>
<name>A0A0F3K2K6_9GAMM</name>
<dbReference type="InterPro" id="IPR036890">
    <property type="entry name" value="HATPase_C_sf"/>
</dbReference>
<dbReference type="Proteomes" id="UP000033651">
    <property type="component" value="Unassembled WGS sequence"/>
</dbReference>
<dbReference type="EMBL" id="JZRB01000071">
    <property type="protein sequence ID" value="KJV25433.1"/>
    <property type="molecule type" value="Genomic_DNA"/>
</dbReference>
<dbReference type="PANTHER" id="PTHR45436:SF16">
    <property type="entry name" value="HISTIDINE KINASE"/>
    <property type="match status" value="1"/>
</dbReference>